<protein>
    <submittedName>
        <fullName evidence="1">Uncharacterized protein</fullName>
    </submittedName>
</protein>
<dbReference type="RefSeq" id="XP_001937333.1">
    <property type="nucleotide sequence ID" value="XM_001937298.1"/>
</dbReference>
<dbReference type="GeneID" id="6345272"/>
<reference evidence="1" key="1">
    <citation type="journal article" date="2018" name="BMC Genomics">
        <title>Comparative genomics of the wheat fungal pathogen Pyrenophora tritici-repentis reveals chromosomal variations and genome plasticity.</title>
        <authorList>
            <person name="Moolhuijzen P."/>
            <person name="See P.T."/>
            <person name="Hane J.K."/>
            <person name="Shi G."/>
            <person name="Liu Z."/>
            <person name="Oliver R.P."/>
            <person name="Moffat C.S."/>
        </authorList>
    </citation>
    <scope>NUCLEOTIDE SEQUENCE [LARGE SCALE GENOMIC DNA]</scope>
    <source>
        <strain evidence="1">M4</strain>
    </source>
</reference>
<dbReference type="Proteomes" id="UP000245464">
    <property type="component" value="Chromosome 10"/>
</dbReference>
<evidence type="ECO:0000313" key="1">
    <source>
        <dbReference type="EMBL" id="KAF7564962.1"/>
    </source>
</evidence>
<dbReference type="KEGG" id="ptrr:6345272"/>
<evidence type="ECO:0000313" key="2">
    <source>
        <dbReference type="Proteomes" id="UP000245464"/>
    </source>
</evidence>
<name>A0A5M9KW89_9PLEO</name>
<accession>A0A5M9KW89</accession>
<comment type="caution">
    <text evidence="1">The sequence shown here is derived from an EMBL/GenBank/DDBJ whole genome shotgun (WGS) entry which is preliminary data.</text>
</comment>
<organism evidence="1 2">
    <name type="scientific">Pyrenophora tritici-repentis</name>
    <dbReference type="NCBI Taxonomy" id="45151"/>
    <lineage>
        <taxon>Eukaryota</taxon>
        <taxon>Fungi</taxon>
        <taxon>Dikarya</taxon>
        <taxon>Ascomycota</taxon>
        <taxon>Pezizomycotina</taxon>
        <taxon>Dothideomycetes</taxon>
        <taxon>Pleosporomycetidae</taxon>
        <taxon>Pleosporales</taxon>
        <taxon>Pleosporineae</taxon>
        <taxon>Pleosporaceae</taxon>
        <taxon>Pyrenophora</taxon>
    </lineage>
</organism>
<proteinExistence type="predicted"/>
<dbReference type="EMBL" id="NQIK02000010">
    <property type="protein sequence ID" value="KAF7564962.1"/>
    <property type="molecule type" value="Genomic_DNA"/>
</dbReference>
<dbReference type="AlphaFoldDB" id="A0A5M9KW89"/>
<sequence length="68" mass="7160">MVNLKTMVITALLALSVHGLDLNPIGKIPNEESKSCGECADNGVHCTGKSACWKVYGQYTCQGSGDCV</sequence>
<gene>
    <name evidence="1" type="ORF">PtrM4_043960</name>
</gene>